<feature type="chain" id="PRO_5039339603" evidence="1">
    <location>
        <begin position="26"/>
        <end position="359"/>
    </location>
</feature>
<dbReference type="Proteomes" id="UP000199682">
    <property type="component" value="Unassembled WGS sequence"/>
</dbReference>
<sequence length="359" mass="39413">MRRHTLMPALLAAVLAAGVTGTVLTAPAVAQSEVISTSTSALAASMRELVFQMSYNAALPSEVRDAAYVAVVANDEAKIREFMRVGYGKAINRAKAREALNLQVVREINRTAIPGSDVHGTSGEALRGSDNARESYVQSGYDEARERDRVNDNKRQERLARLAEEDRDYVIFLAANDPGLQVRAAAQRALHGGDDRSIGLFFSYEWKIGAELDAERFVRTATEQSRLFHDKIRALTESAQAAEKAERESSGELARKHRLEAKETWGQIDSEAGQSSVDWLAEKGKADAQADAWARVAEYARGAQSEQDWAEIIARATASGSSWRDTADSFRAQAAKWQEIAEQARKAAKDAAERDLGDR</sequence>
<reference evidence="3" key="1">
    <citation type="submission" date="2016-10" db="EMBL/GenBank/DDBJ databases">
        <authorList>
            <person name="Varghese N."/>
            <person name="Submissions S."/>
        </authorList>
    </citation>
    <scope>NUCLEOTIDE SEQUENCE [LARGE SCALE GENOMIC DNA]</scope>
    <source>
        <strain evidence="3">DSM 44796</strain>
    </source>
</reference>
<name>A0A1G9IPC3_9PSEU</name>
<evidence type="ECO:0000313" key="3">
    <source>
        <dbReference type="Proteomes" id="UP000199682"/>
    </source>
</evidence>
<accession>A0A1G9IPC3</accession>
<dbReference type="AlphaFoldDB" id="A0A1G9IPC3"/>
<gene>
    <name evidence="2" type="ORF">SAMN04488074_1105</name>
</gene>
<evidence type="ECO:0000256" key="1">
    <source>
        <dbReference type="SAM" id="SignalP"/>
    </source>
</evidence>
<protein>
    <submittedName>
        <fullName evidence="2">Uncharacterized protein</fullName>
    </submittedName>
</protein>
<evidence type="ECO:0000313" key="2">
    <source>
        <dbReference type="EMBL" id="SDL27129.1"/>
    </source>
</evidence>
<keyword evidence="1" id="KW-0732">Signal</keyword>
<feature type="signal peptide" evidence="1">
    <location>
        <begin position="1"/>
        <end position="25"/>
    </location>
</feature>
<dbReference type="EMBL" id="FNET01000010">
    <property type="protein sequence ID" value="SDL27129.1"/>
    <property type="molecule type" value="Genomic_DNA"/>
</dbReference>
<proteinExistence type="predicted"/>
<organism evidence="2 3">
    <name type="scientific">Lentzea albidocapillata subsp. violacea</name>
    <dbReference type="NCBI Taxonomy" id="128104"/>
    <lineage>
        <taxon>Bacteria</taxon>
        <taxon>Bacillati</taxon>
        <taxon>Actinomycetota</taxon>
        <taxon>Actinomycetes</taxon>
        <taxon>Pseudonocardiales</taxon>
        <taxon>Pseudonocardiaceae</taxon>
        <taxon>Lentzea</taxon>
    </lineage>
</organism>